<dbReference type="PANTHER" id="PTHR30408">
    <property type="entry name" value="TYPE-1 RESTRICTION ENZYME ECOKI SPECIFICITY PROTEIN"/>
    <property type="match status" value="1"/>
</dbReference>
<dbReference type="CDD" id="cd17293">
    <property type="entry name" value="RMtype1_S_Ppo21ORF8840P_TRD1-CR1_like"/>
    <property type="match status" value="1"/>
</dbReference>
<keyword evidence="7" id="KW-1185">Reference proteome</keyword>
<dbReference type="Proteomes" id="UP001242314">
    <property type="component" value="Unassembled WGS sequence"/>
</dbReference>
<keyword evidence="3" id="KW-0238">DNA-binding</keyword>
<dbReference type="InterPro" id="IPR052021">
    <property type="entry name" value="Type-I_RS_S_subunit"/>
</dbReference>
<accession>A0ABT9GJB5</accession>
<keyword evidence="2" id="KW-0680">Restriction system</keyword>
<evidence type="ECO:0000256" key="1">
    <source>
        <dbReference type="ARBA" id="ARBA00010923"/>
    </source>
</evidence>
<feature type="domain" description="Type I restriction modification DNA specificity" evidence="5">
    <location>
        <begin position="5"/>
        <end position="171"/>
    </location>
</feature>
<evidence type="ECO:0000256" key="3">
    <source>
        <dbReference type="ARBA" id="ARBA00023125"/>
    </source>
</evidence>
<evidence type="ECO:0000259" key="5">
    <source>
        <dbReference type="Pfam" id="PF01420"/>
    </source>
</evidence>
<reference evidence="6 7" key="1">
    <citation type="submission" date="2023-04" db="EMBL/GenBank/DDBJ databases">
        <title>Novel Pseudoalteromonas species isolated from Pacific coral.</title>
        <authorList>
            <person name="Videau P."/>
            <person name="Shlafstein M.D."/>
            <person name="Oline D.K."/>
            <person name="Strangman W.K."/>
            <person name="Hahnke R.L."/>
            <person name="Saw J.H."/>
            <person name="Ushijima B."/>
        </authorList>
    </citation>
    <scope>NUCLEOTIDE SEQUENCE [LARGE SCALE GENOMIC DNA]</scope>
    <source>
        <strain evidence="6 7">LMG 14908</strain>
    </source>
</reference>
<name>A0ABT9GJB5_9GAMM</name>
<evidence type="ECO:0000313" key="7">
    <source>
        <dbReference type="Proteomes" id="UP001242314"/>
    </source>
</evidence>
<gene>
    <name evidence="6" type="ORF">QDH73_18010</name>
</gene>
<dbReference type="InterPro" id="IPR000055">
    <property type="entry name" value="Restrct_endonuc_typeI_TRD"/>
</dbReference>
<evidence type="ECO:0000313" key="6">
    <source>
        <dbReference type="EMBL" id="MDP4485907.1"/>
    </source>
</evidence>
<dbReference type="Pfam" id="PF01420">
    <property type="entry name" value="Methylase_S"/>
    <property type="match status" value="2"/>
</dbReference>
<comment type="similarity">
    <text evidence="1">Belongs to the type-I restriction system S methylase family.</text>
</comment>
<dbReference type="RefSeq" id="WP_052201204.1">
    <property type="nucleotide sequence ID" value="NZ_DELW01000029.1"/>
</dbReference>
<dbReference type="EMBL" id="JASGWX010000019">
    <property type="protein sequence ID" value="MDP4485907.1"/>
    <property type="molecule type" value="Genomic_DNA"/>
</dbReference>
<protein>
    <submittedName>
        <fullName evidence="6">Restriction endonuclease subunit S</fullName>
        <ecNumber evidence="6">3.1.21.-</ecNumber>
    </submittedName>
</protein>
<keyword evidence="4" id="KW-0175">Coiled coil</keyword>
<sequence>MLFPTHWTIDSLGNLFQTVTGSTPPKSQKDNYGCDVPFVKPPELLNSVIFETADNLSDKGASISRTLPSGSILISCIGNLGKVGINSKVVAFNQQINGIKADDSFVSKFMFYQALSPWFNSQLEELASGTTVPIVNKSKFNSIRVVLPPIPEQKCIVAILDQAFADIEQARAKTEQNLKNARELFESYLQQVFSQHGDDWGVKKIAEIAETCLGKMLDKKKNKGNPKPYLRNQNVQWFNINTDDLLEMRFEDSEYERYAIKKGDLVICEGGYPGRGAIWEQDEDIFFQKALHRIRCHNPLYNRWVLYYLYLSDCNGTLKNSFTGAGIQHFTGKSLKQLALPIPPVELTEKFVRNFDELFNHVISLEHIYHNKLKSIDQLKKSILQKAFSGELTKALEVDTNKGAVA</sequence>
<proteinExistence type="inferred from homology"/>
<comment type="caution">
    <text evidence="6">The sequence shown here is derived from an EMBL/GenBank/DDBJ whole genome shotgun (WGS) entry which is preliminary data.</text>
</comment>
<feature type="domain" description="Type I restriction modification DNA specificity" evidence="5">
    <location>
        <begin position="198"/>
        <end position="372"/>
    </location>
</feature>
<keyword evidence="6" id="KW-0255">Endonuclease</keyword>
<dbReference type="InterPro" id="IPR044946">
    <property type="entry name" value="Restrct_endonuc_typeI_TRD_sf"/>
</dbReference>
<evidence type="ECO:0000256" key="2">
    <source>
        <dbReference type="ARBA" id="ARBA00022747"/>
    </source>
</evidence>
<dbReference type="SUPFAM" id="SSF116734">
    <property type="entry name" value="DNA methylase specificity domain"/>
    <property type="match status" value="2"/>
</dbReference>
<dbReference type="GO" id="GO:0016787">
    <property type="term" value="F:hydrolase activity"/>
    <property type="evidence" value="ECO:0007669"/>
    <property type="project" value="UniProtKB-KW"/>
</dbReference>
<keyword evidence="6" id="KW-0540">Nuclease</keyword>
<dbReference type="GO" id="GO:0004519">
    <property type="term" value="F:endonuclease activity"/>
    <property type="evidence" value="ECO:0007669"/>
    <property type="project" value="UniProtKB-KW"/>
</dbReference>
<dbReference type="Gene3D" id="3.90.220.20">
    <property type="entry name" value="DNA methylase specificity domains"/>
    <property type="match status" value="2"/>
</dbReference>
<organism evidence="6 7">
    <name type="scientific">Pseudoalteromonas distincta</name>
    <dbReference type="NCBI Taxonomy" id="77608"/>
    <lineage>
        <taxon>Bacteria</taxon>
        <taxon>Pseudomonadati</taxon>
        <taxon>Pseudomonadota</taxon>
        <taxon>Gammaproteobacteria</taxon>
        <taxon>Alteromonadales</taxon>
        <taxon>Pseudoalteromonadaceae</taxon>
        <taxon>Pseudoalteromonas</taxon>
    </lineage>
</organism>
<dbReference type="EC" id="3.1.21.-" evidence="6"/>
<keyword evidence="6" id="KW-0378">Hydrolase</keyword>
<feature type="coiled-coil region" evidence="4">
    <location>
        <begin position="164"/>
        <end position="191"/>
    </location>
</feature>
<dbReference type="PANTHER" id="PTHR30408:SF12">
    <property type="entry name" value="TYPE I RESTRICTION ENZYME MJAVIII SPECIFICITY SUBUNIT"/>
    <property type="match status" value="1"/>
</dbReference>
<evidence type="ECO:0000256" key="4">
    <source>
        <dbReference type="SAM" id="Coils"/>
    </source>
</evidence>